<accession>A0ACB9YJP7</accession>
<evidence type="ECO:0000313" key="1">
    <source>
        <dbReference type="EMBL" id="KAI4859154.1"/>
    </source>
</evidence>
<sequence>MLFSACANANDQSLGPSVQGCRGDFDFTVKFEQLFFSITPSAIFIIASLWRTALLVRKPTIVGAPLLRLTKLGALAAYASLELSSLLSVALRSIDANDVDVASCLLRLVAALCMIVLSYLDHGKSPRPSIFLGAYLSLTLLFDIAQARTYWLASSTRPEVAFTAIFTASLAMKVVILVLEAQRKAKWVTWDSKDHSPEETSGIYSLGVYFWLNRLFLDGYHKILEISDLYPLDKNMAADHLFRRFTWHMNNAKLKGRKLDLIKILGRSLVVPLVLPIPARLALIGFNFCQPLFINSLVTKLSEPESFFTPNLRNGFIGASVAIYTSIAISSALYWYFQERMLYMSRGCLVSAIYTKTTQARMSGEDENASLTLMSVDVERIMQGFRTLHEFWANFIEVALASWLLYELLGAAFVAPIVIVLICVGGVSFTMRFMGQGQRLWMAAVQKRVGLTSSVIANMKNIKISGLTQPIARFVEKLRVDELQAGSGFRKLLLISATFAYVPLLLSPAVTLGVARQNLDAATIYTSVSYLLLMGVPLNNIFQSLPLLSAAVTCLRRIQKFLESETQEDFRIWSTKLRSDQEKLSIDQLSGLPAVSIKNGGFGWENEKMVLNDINVEIPRGTLTMVVGPIASGKSSLCKALLGEIPYSQGTITMTTQLPRVGYCDQTPFLSNGSIKDNIVGYSPFDAERYADIIDATMLNVDFETLPQADKTNVGSNGITLSGGQKQRVSLARCLYLQSDLLILDDVFSGLDADTEDQVFQRVFGETGILKRRQATVILCTHSVRHLPAAGHVVALGSAGTVVEQGTFNDLLANKSYIHSLGVKSSSTSRVTSEKIESDDSSNSLQPDLLRRISTTLPPVQEADNKSRIEGDKATYLVYFKSMGTVLATSLFVCGASFGFFYNYPTIWLKYWSDDTAAAHSFGYYAGIYAVLQCCSLISLLALGTLLYITVINRSGLVLHHDALRTLVHAPLRFFTATDQGIITNLFSQDLNLIDNELPNALLNTIYTVFVAIGQAAVIASSSPYLAISYPFLICILYGIQKFYLRTSRQLRLLDLEAKSPLYTHFLDTTKGIVTLRAFGFTEEDRVKNAYLLDTSQRPAYLLTMIQQWLSLVLNFVVAIIGVLITTLAVRLRSNSGFTGASLVTLMGFGEMLSGIVTSYTLLETSLGAISRLKAFDKTAKTEDKDAEDILPSEEWPQRGEIVLKGVSASYGTKEPTKIPNLALKNVQLQIRPGEKVAICGRTGSGKSSLVALLLKLLDPLDDTPDSVYIDNTSLRRLNRSLLRQRIIAIPQDVVFLPDGSTFQENLDPFNVSVAADAEAVLEAVGLWAFVRDRGGLDAGMTTSTLSQGQRQLFSLARAVLRRRVRARSLGLGGGGSEGGVLLLDEVSSSVDRETEKTMQEVIRSEFREYTVVAVSHRLDMVMDYDRVVIMEKGEIVEVGNPAELVKEPGTRFGELWSLGGK</sequence>
<dbReference type="Proteomes" id="UP001497700">
    <property type="component" value="Unassembled WGS sequence"/>
</dbReference>
<evidence type="ECO:0000313" key="2">
    <source>
        <dbReference type="Proteomes" id="UP001497700"/>
    </source>
</evidence>
<proteinExistence type="predicted"/>
<protein>
    <submittedName>
        <fullName evidence="1">ABC multidrug transporter</fullName>
    </submittedName>
</protein>
<dbReference type="EMBL" id="MU393653">
    <property type="protein sequence ID" value="KAI4859154.1"/>
    <property type="molecule type" value="Genomic_DNA"/>
</dbReference>
<name>A0ACB9YJP7_9PEZI</name>
<organism evidence="1 2">
    <name type="scientific">Hypoxylon rubiginosum</name>
    <dbReference type="NCBI Taxonomy" id="110542"/>
    <lineage>
        <taxon>Eukaryota</taxon>
        <taxon>Fungi</taxon>
        <taxon>Dikarya</taxon>
        <taxon>Ascomycota</taxon>
        <taxon>Pezizomycotina</taxon>
        <taxon>Sordariomycetes</taxon>
        <taxon>Xylariomycetidae</taxon>
        <taxon>Xylariales</taxon>
        <taxon>Hypoxylaceae</taxon>
        <taxon>Hypoxylon</taxon>
    </lineage>
</organism>
<keyword evidence="2" id="KW-1185">Reference proteome</keyword>
<gene>
    <name evidence="1" type="ORF">F4820DRAFT_440640</name>
</gene>
<comment type="caution">
    <text evidence="1">The sequence shown here is derived from an EMBL/GenBank/DDBJ whole genome shotgun (WGS) entry which is preliminary data.</text>
</comment>
<reference evidence="1 2" key="1">
    <citation type="journal article" date="2022" name="New Phytol.">
        <title>Ecological generalism drives hyperdiversity of secondary metabolite gene clusters in xylarialean endophytes.</title>
        <authorList>
            <person name="Franco M.E.E."/>
            <person name="Wisecaver J.H."/>
            <person name="Arnold A.E."/>
            <person name="Ju Y.M."/>
            <person name="Slot J.C."/>
            <person name="Ahrendt S."/>
            <person name="Moore L.P."/>
            <person name="Eastman K.E."/>
            <person name="Scott K."/>
            <person name="Konkel Z."/>
            <person name="Mondo S.J."/>
            <person name="Kuo A."/>
            <person name="Hayes R.D."/>
            <person name="Haridas S."/>
            <person name="Andreopoulos B."/>
            <person name="Riley R."/>
            <person name="LaButti K."/>
            <person name="Pangilinan J."/>
            <person name="Lipzen A."/>
            <person name="Amirebrahimi M."/>
            <person name="Yan J."/>
            <person name="Adam C."/>
            <person name="Keymanesh K."/>
            <person name="Ng V."/>
            <person name="Louie K."/>
            <person name="Northen T."/>
            <person name="Drula E."/>
            <person name="Henrissat B."/>
            <person name="Hsieh H.M."/>
            <person name="Youens-Clark K."/>
            <person name="Lutzoni F."/>
            <person name="Miadlikowska J."/>
            <person name="Eastwood D.C."/>
            <person name="Hamelin R.C."/>
            <person name="Grigoriev I.V."/>
            <person name="U'Ren J.M."/>
        </authorList>
    </citation>
    <scope>NUCLEOTIDE SEQUENCE [LARGE SCALE GENOMIC DNA]</scope>
    <source>
        <strain evidence="1 2">CBS 119005</strain>
    </source>
</reference>